<dbReference type="GO" id="GO:0000160">
    <property type="term" value="P:phosphorelay signal transduction system"/>
    <property type="evidence" value="ECO:0007669"/>
    <property type="project" value="InterPro"/>
</dbReference>
<proteinExistence type="predicted"/>
<comment type="caution">
    <text evidence="2">The sequence shown here is derived from an EMBL/GenBank/DDBJ whole genome shotgun (WGS) entry which is preliminary data.</text>
</comment>
<dbReference type="InterPro" id="IPR001789">
    <property type="entry name" value="Sig_transdc_resp-reg_receiver"/>
</dbReference>
<gene>
    <name evidence="2" type="ORF">LCGC14_2842630</name>
</gene>
<feature type="domain" description="Response regulatory" evidence="1">
    <location>
        <begin position="8"/>
        <end position="59"/>
    </location>
</feature>
<evidence type="ECO:0000259" key="1">
    <source>
        <dbReference type="PROSITE" id="PS50110"/>
    </source>
</evidence>
<dbReference type="PROSITE" id="PS50110">
    <property type="entry name" value="RESPONSE_REGULATORY"/>
    <property type="match status" value="1"/>
</dbReference>
<dbReference type="AlphaFoldDB" id="A0A0F9AJ86"/>
<protein>
    <recommendedName>
        <fullName evidence="1">Response regulatory domain-containing protein</fullName>
    </recommendedName>
</protein>
<dbReference type="SUPFAM" id="SSF52172">
    <property type="entry name" value="CheY-like"/>
    <property type="match status" value="1"/>
</dbReference>
<reference evidence="2" key="1">
    <citation type="journal article" date="2015" name="Nature">
        <title>Complex archaea that bridge the gap between prokaryotes and eukaryotes.</title>
        <authorList>
            <person name="Spang A."/>
            <person name="Saw J.H."/>
            <person name="Jorgensen S.L."/>
            <person name="Zaremba-Niedzwiedzka K."/>
            <person name="Martijn J."/>
            <person name="Lind A.E."/>
            <person name="van Eijk R."/>
            <person name="Schleper C."/>
            <person name="Guy L."/>
            <person name="Ettema T.J."/>
        </authorList>
    </citation>
    <scope>NUCLEOTIDE SEQUENCE</scope>
</reference>
<dbReference type="InterPro" id="IPR011006">
    <property type="entry name" value="CheY-like_superfamily"/>
</dbReference>
<organism evidence="2">
    <name type="scientific">marine sediment metagenome</name>
    <dbReference type="NCBI Taxonomy" id="412755"/>
    <lineage>
        <taxon>unclassified sequences</taxon>
        <taxon>metagenomes</taxon>
        <taxon>ecological metagenomes</taxon>
    </lineage>
</organism>
<dbReference type="EMBL" id="LAZR01054451">
    <property type="protein sequence ID" value="KKK78534.1"/>
    <property type="molecule type" value="Genomic_DNA"/>
</dbReference>
<name>A0A0F9AJ86_9ZZZZ</name>
<sequence>MSSRLIKKIIIAEPSEIIREGLSNILTNREYEIMFVNSLDEISNYKNYYPIDVILVNPV</sequence>
<accession>A0A0F9AJ86</accession>
<feature type="non-terminal residue" evidence="2">
    <location>
        <position position="59"/>
    </location>
</feature>
<evidence type="ECO:0000313" key="2">
    <source>
        <dbReference type="EMBL" id="KKK78534.1"/>
    </source>
</evidence>